<accession>A0A380QB44</accession>
<proteinExistence type="predicted"/>
<dbReference type="Proteomes" id="UP000255087">
    <property type="component" value="Unassembled WGS sequence"/>
</dbReference>
<gene>
    <name evidence="1" type="ORF">NCTC8580_02611</name>
</gene>
<organism evidence="1 2">
    <name type="scientific">Yersinia pseudotuberculosis</name>
    <dbReference type="NCBI Taxonomy" id="633"/>
    <lineage>
        <taxon>Bacteria</taxon>
        <taxon>Pseudomonadati</taxon>
        <taxon>Pseudomonadota</taxon>
        <taxon>Gammaproteobacteria</taxon>
        <taxon>Enterobacterales</taxon>
        <taxon>Yersiniaceae</taxon>
        <taxon>Yersinia</taxon>
    </lineage>
</organism>
<sequence>MYEIFPIVYEISYNLFSFKKTNHIKNYSSKKQLVNKKQEKQSYRIFLMSTLG</sequence>
<evidence type="ECO:0000313" key="2">
    <source>
        <dbReference type="Proteomes" id="UP000255087"/>
    </source>
</evidence>
<evidence type="ECO:0000313" key="1">
    <source>
        <dbReference type="EMBL" id="SUP83529.1"/>
    </source>
</evidence>
<protein>
    <submittedName>
        <fullName evidence="1">Uncharacterized protein</fullName>
    </submittedName>
</protein>
<dbReference type="EMBL" id="UHJC01000001">
    <property type="protein sequence ID" value="SUP83529.1"/>
    <property type="molecule type" value="Genomic_DNA"/>
</dbReference>
<dbReference type="AlphaFoldDB" id="A0A380QB44"/>
<name>A0A380QB44_YERPU</name>
<reference evidence="1 2" key="1">
    <citation type="submission" date="2018-06" db="EMBL/GenBank/DDBJ databases">
        <authorList>
            <consortium name="Pathogen Informatics"/>
            <person name="Doyle S."/>
        </authorList>
    </citation>
    <scope>NUCLEOTIDE SEQUENCE [LARGE SCALE GENOMIC DNA]</scope>
    <source>
        <strain evidence="1 2">NCTC8580</strain>
    </source>
</reference>